<sequence length="95" mass="9910">MFGVAALVCVLTAIFAPVGLVLGIIGLILGIVALRMTRRPGVTGRGVAIGGLVLSVIAVLVAIAFAAGVTTFLNNKQAVDRLERQVEHLRDKLPH</sequence>
<gene>
    <name evidence="3" type="ORF">U2F25_09620</name>
</gene>
<evidence type="ECO:0000313" key="3">
    <source>
        <dbReference type="EMBL" id="MDZ5489719.1"/>
    </source>
</evidence>
<protein>
    <submittedName>
        <fullName evidence="3">DUF4190 domain-containing protein</fullName>
    </submittedName>
</protein>
<proteinExistence type="predicted"/>
<reference evidence="3 4" key="1">
    <citation type="submission" date="2023-12" db="EMBL/GenBank/DDBJ databases">
        <title>Micromonospora sp. nov., isolated from Atacama Desert.</title>
        <authorList>
            <person name="Carro L."/>
            <person name="Golinska P."/>
            <person name="Klenk H.-P."/>
            <person name="Goodfellow M."/>
        </authorList>
    </citation>
    <scope>NUCLEOTIDE SEQUENCE [LARGE SCALE GENOMIC DNA]</scope>
    <source>
        <strain evidence="3 4">4G53</strain>
    </source>
</reference>
<comment type="caution">
    <text evidence="3">The sequence shown here is derived from an EMBL/GenBank/DDBJ whole genome shotgun (WGS) entry which is preliminary data.</text>
</comment>
<feature type="transmembrane region" description="Helical" evidence="1">
    <location>
        <begin position="6"/>
        <end position="34"/>
    </location>
</feature>
<dbReference type="RefSeq" id="WP_236648502.1">
    <property type="nucleotide sequence ID" value="NZ_JAXOTQ010000010.1"/>
</dbReference>
<accession>A0ABU5JB64</accession>
<dbReference type="InterPro" id="IPR025241">
    <property type="entry name" value="DUF4190"/>
</dbReference>
<feature type="domain" description="DUF4190" evidence="2">
    <location>
        <begin position="3"/>
        <end position="64"/>
    </location>
</feature>
<dbReference type="Pfam" id="PF13828">
    <property type="entry name" value="DUF4190"/>
    <property type="match status" value="1"/>
</dbReference>
<keyword evidence="1" id="KW-0812">Transmembrane</keyword>
<keyword evidence="4" id="KW-1185">Reference proteome</keyword>
<dbReference type="Proteomes" id="UP001290101">
    <property type="component" value="Unassembled WGS sequence"/>
</dbReference>
<keyword evidence="1" id="KW-1133">Transmembrane helix</keyword>
<dbReference type="EMBL" id="JAXOTQ010000010">
    <property type="protein sequence ID" value="MDZ5489719.1"/>
    <property type="molecule type" value="Genomic_DNA"/>
</dbReference>
<evidence type="ECO:0000313" key="4">
    <source>
        <dbReference type="Proteomes" id="UP001290101"/>
    </source>
</evidence>
<evidence type="ECO:0000259" key="2">
    <source>
        <dbReference type="Pfam" id="PF13828"/>
    </source>
</evidence>
<keyword evidence="1" id="KW-0472">Membrane</keyword>
<organism evidence="3 4">
    <name type="scientific">Micromonospora sicca</name>
    <dbReference type="NCBI Taxonomy" id="2202420"/>
    <lineage>
        <taxon>Bacteria</taxon>
        <taxon>Bacillati</taxon>
        <taxon>Actinomycetota</taxon>
        <taxon>Actinomycetes</taxon>
        <taxon>Micromonosporales</taxon>
        <taxon>Micromonosporaceae</taxon>
        <taxon>Micromonospora</taxon>
    </lineage>
</organism>
<feature type="transmembrane region" description="Helical" evidence="1">
    <location>
        <begin position="46"/>
        <end position="73"/>
    </location>
</feature>
<name>A0ABU5JB64_9ACTN</name>
<evidence type="ECO:0000256" key="1">
    <source>
        <dbReference type="SAM" id="Phobius"/>
    </source>
</evidence>